<name>A0A5B7G0Z5_PORTR</name>
<protein>
    <submittedName>
        <fullName evidence="3">Uncharacterized protein</fullName>
    </submittedName>
</protein>
<feature type="chain" id="PRO_5023072503" evidence="2">
    <location>
        <begin position="20"/>
        <end position="95"/>
    </location>
</feature>
<feature type="signal peptide" evidence="2">
    <location>
        <begin position="1"/>
        <end position="19"/>
    </location>
</feature>
<dbReference type="AlphaFoldDB" id="A0A5B7G0Z5"/>
<dbReference type="EMBL" id="VSRR010009756">
    <property type="protein sequence ID" value="MPC50818.1"/>
    <property type="molecule type" value="Genomic_DNA"/>
</dbReference>
<dbReference type="Proteomes" id="UP000324222">
    <property type="component" value="Unassembled WGS sequence"/>
</dbReference>
<sequence>MRGERPASQAFFLPPGVLPLVVVVVEDEASASTSSHTLPPSTQGKSPYNLPASRQQPPSGSFMTGKIILFRVSPFVRREENQQNYDKSFRCLGRW</sequence>
<organism evidence="3 4">
    <name type="scientific">Portunus trituberculatus</name>
    <name type="common">Swimming crab</name>
    <name type="synonym">Neptunus trituberculatus</name>
    <dbReference type="NCBI Taxonomy" id="210409"/>
    <lineage>
        <taxon>Eukaryota</taxon>
        <taxon>Metazoa</taxon>
        <taxon>Ecdysozoa</taxon>
        <taxon>Arthropoda</taxon>
        <taxon>Crustacea</taxon>
        <taxon>Multicrustacea</taxon>
        <taxon>Malacostraca</taxon>
        <taxon>Eumalacostraca</taxon>
        <taxon>Eucarida</taxon>
        <taxon>Decapoda</taxon>
        <taxon>Pleocyemata</taxon>
        <taxon>Brachyura</taxon>
        <taxon>Eubrachyura</taxon>
        <taxon>Portunoidea</taxon>
        <taxon>Portunidae</taxon>
        <taxon>Portuninae</taxon>
        <taxon>Portunus</taxon>
    </lineage>
</organism>
<proteinExistence type="predicted"/>
<keyword evidence="4" id="KW-1185">Reference proteome</keyword>
<reference evidence="3 4" key="1">
    <citation type="submission" date="2019-05" db="EMBL/GenBank/DDBJ databases">
        <title>Another draft genome of Portunus trituberculatus and its Hox gene families provides insights of decapod evolution.</title>
        <authorList>
            <person name="Jeong J.-H."/>
            <person name="Song I."/>
            <person name="Kim S."/>
            <person name="Choi T."/>
            <person name="Kim D."/>
            <person name="Ryu S."/>
            <person name="Kim W."/>
        </authorList>
    </citation>
    <scope>NUCLEOTIDE SEQUENCE [LARGE SCALE GENOMIC DNA]</scope>
    <source>
        <tissue evidence="3">Muscle</tissue>
    </source>
</reference>
<evidence type="ECO:0000256" key="1">
    <source>
        <dbReference type="SAM" id="MobiDB-lite"/>
    </source>
</evidence>
<gene>
    <name evidence="3" type="ORF">E2C01_044652</name>
</gene>
<feature type="region of interest" description="Disordered" evidence="1">
    <location>
        <begin position="31"/>
        <end position="62"/>
    </location>
</feature>
<accession>A0A5B7G0Z5</accession>
<evidence type="ECO:0000313" key="3">
    <source>
        <dbReference type="EMBL" id="MPC50818.1"/>
    </source>
</evidence>
<evidence type="ECO:0000256" key="2">
    <source>
        <dbReference type="SAM" id="SignalP"/>
    </source>
</evidence>
<evidence type="ECO:0000313" key="4">
    <source>
        <dbReference type="Proteomes" id="UP000324222"/>
    </source>
</evidence>
<keyword evidence="2" id="KW-0732">Signal</keyword>
<comment type="caution">
    <text evidence="3">The sequence shown here is derived from an EMBL/GenBank/DDBJ whole genome shotgun (WGS) entry which is preliminary data.</text>
</comment>